<dbReference type="PATRIC" id="fig|693.5.peg.2990"/>
<evidence type="ECO:0000256" key="3">
    <source>
        <dbReference type="ARBA" id="ARBA00022448"/>
    </source>
</evidence>
<dbReference type="PANTHER" id="PTHR43549">
    <property type="entry name" value="MULTIDRUG RESISTANCE PROTEIN YPNP-RELATED"/>
    <property type="match status" value="1"/>
</dbReference>
<evidence type="ECO:0000256" key="1">
    <source>
        <dbReference type="ARBA" id="ARBA00004429"/>
    </source>
</evidence>
<feature type="transmembrane region" description="Helical" evidence="9">
    <location>
        <begin position="168"/>
        <end position="187"/>
    </location>
</feature>
<dbReference type="GO" id="GO:0005886">
    <property type="term" value="C:plasma membrane"/>
    <property type="evidence" value="ECO:0007669"/>
    <property type="project" value="UniProtKB-SubCell"/>
</dbReference>
<evidence type="ECO:0000256" key="8">
    <source>
        <dbReference type="ARBA" id="ARBA00030855"/>
    </source>
</evidence>
<feature type="transmembrane region" description="Helical" evidence="9">
    <location>
        <begin position="51"/>
        <end position="75"/>
    </location>
</feature>
<dbReference type="Pfam" id="PF01554">
    <property type="entry name" value="MatE"/>
    <property type="match status" value="2"/>
</dbReference>
<accession>A0A0M0HKN3</accession>
<evidence type="ECO:0000313" key="11">
    <source>
        <dbReference type="Proteomes" id="UP000037515"/>
    </source>
</evidence>
<evidence type="ECO:0000256" key="2">
    <source>
        <dbReference type="ARBA" id="ARBA00013489"/>
    </source>
</evidence>
<organism evidence="10 11">
    <name type="scientific">Vibrio nereis</name>
    <dbReference type="NCBI Taxonomy" id="693"/>
    <lineage>
        <taxon>Bacteria</taxon>
        <taxon>Pseudomonadati</taxon>
        <taxon>Pseudomonadota</taxon>
        <taxon>Gammaproteobacteria</taxon>
        <taxon>Vibrionales</taxon>
        <taxon>Vibrionaceae</taxon>
        <taxon>Vibrio</taxon>
    </lineage>
</organism>
<dbReference type="Proteomes" id="UP000037515">
    <property type="component" value="Unassembled WGS sequence"/>
</dbReference>
<proteinExistence type="predicted"/>
<evidence type="ECO:0000256" key="9">
    <source>
        <dbReference type="SAM" id="Phobius"/>
    </source>
</evidence>
<evidence type="ECO:0000313" key="10">
    <source>
        <dbReference type="EMBL" id="KOO02634.1"/>
    </source>
</evidence>
<feature type="transmembrane region" description="Helical" evidence="9">
    <location>
        <begin position="193"/>
        <end position="218"/>
    </location>
</feature>
<gene>
    <name evidence="10" type="ORF">AKJ17_14630</name>
</gene>
<dbReference type="GO" id="GO:0042910">
    <property type="term" value="F:xenobiotic transmembrane transporter activity"/>
    <property type="evidence" value="ECO:0007669"/>
    <property type="project" value="InterPro"/>
</dbReference>
<dbReference type="OrthoDB" id="9806302at2"/>
<reference evidence="11" key="1">
    <citation type="submission" date="2015-08" db="EMBL/GenBank/DDBJ databases">
        <title>Vibrio galatheae sp. nov., a novel member of the Vibrionaceae family isolated from the Solomon Islands.</title>
        <authorList>
            <person name="Giubergia S."/>
            <person name="Machado H."/>
            <person name="Mateiu R.V."/>
            <person name="Gram L."/>
        </authorList>
    </citation>
    <scope>NUCLEOTIDE SEQUENCE [LARGE SCALE GENOMIC DNA]</scope>
    <source>
        <strain evidence="11">DSM 19584</strain>
    </source>
</reference>
<dbReference type="STRING" id="693.AKJ17_14630"/>
<keyword evidence="7 9" id="KW-0472">Membrane</keyword>
<feature type="transmembrane region" description="Helical" evidence="9">
    <location>
        <begin position="284"/>
        <end position="301"/>
    </location>
</feature>
<dbReference type="GO" id="GO:0015297">
    <property type="term" value="F:antiporter activity"/>
    <property type="evidence" value="ECO:0007669"/>
    <property type="project" value="InterPro"/>
</dbReference>
<name>A0A0M0HKN3_VIBNE</name>
<feature type="transmembrane region" description="Helical" evidence="9">
    <location>
        <begin position="135"/>
        <end position="156"/>
    </location>
</feature>
<feature type="transmembrane region" description="Helical" evidence="9">
    <location>
        <begin position="355"/>
        <end position="381"/>
    </location>
</feature>
<dbReference type="PIRSF" id="PIRSF006603">
    <property type="entry name" value="DinF"/>
    <property type="match status" value="1"/>
</dbReference>
<feature type="transmembrane region" description="Helical" evidence="9">
    <location>
        <begin position="417"/>
        <end position="436"/>
    </location>
</feature>
<dbReference type="InterPro" id="IPR048279">
    <property type="entry name" value="MdtK-like"/>
</dbReference>
<keyword evidence="5 9" id="KW-0812">Transmembrane</keyword>
<dbReference type="InterPro" id="IPR002528">
    <property type="entry name" value="MATE_fam"/>
</dbReference>
<dbReference type="RefSeq" id="WP_053396559.1">
    <property type="nucleotide sequence ID" value="NZ_LHPJ01000014.1"/>
</dbReference>
<dbReference type="AlphaFoldDB" id="A0A0M0HKN3"/>
<keyword evidence="11" id="KW-1185">Reference proteome</keyword>
<evidence type="ECO:0000256" key="5">
    <source>
        <dbReference type="ARBA" id="ARBA00022692"/>
    </source>
</evidence>
<dbReference type="PANTHER" id="PTHR43549:SF3">
    <property type="entry name" value="MULTIDRUG RESISTANCE PROTEIN YPNP-RELATED"/>
    <property type="match status" value="1"/>
</dbReference>
<keyword evidence="3" id="KW-0813">Transport</keyword>
<feature type="transmembrane region" description="Helical" evidence="9">
    <location>
        <begin position="21"/>
        <end position="45"/>
    </location>
</feature>
<dbReference type="InterPro" id="IPR052031">
    <property type="entry name" value="Membrane_Transporter-Flippase"/>
</dbReference>
<keyword evidence="6 9" id="KW-1133">Transmembrane helix</keyword>
<dbReference type="EMBL" id="LHPJ01000014">
    <property type="protein sequence ID" value="KOO02634.1"/>
    <property type="molecule type" value="Genomic_DNA"/>
</dbReference>
<comment type="caution">
    <text evidence="10">The sequence shown here is derived from an EMBL/GenBank/DDBJ whole genome shotgun (WGS) entry which is preliminary data.</text>
</comment>
<dbReference type="NCBIfam" id="TIGR00797">
    <property type="entry name" value="matE"/>
    <property type="match status" value="1"/>
</dbReference>
<evidence type="ECO:0000256" key="6">
    <source>
        <dbReference type="ARBA" id="ARBA00022989"/>
    </source>
</evidence>
<comment type="subcellular location">
    <subcellularLocation>
        <location evidence="1">Cell inner membrane</location>
        <topology evidence="1">Multi-pass membrane protein</topology>
    </subcellularLocation>
</comment>
<feature type="transmembrane region" description="Helical" evidence="9">
    <location>
        <begin position="393"/>
        <end position="411"/>
    </location>
</feature>
<protein>
    <recommendedName>
        <fullName evidence="2">Multidrug resistance protein NorM</fullName>
    </recommendedName>
    <alternativeName>
        <fullName evidence="8">Na(+)/drug antiporter</fullName>
    </alternativeName>
</protein>
<evidence type="ECO:0000256" key="7">
    <source>
        <dbReference type="ARBA" id="ARBA00023136"/>
    </source>
</evidence>
<keyword evidence="4" id="KW-1003">Cell membrane</keyword>
<sequence>MKDKHGLLTGSIPTVLRQMTVPMIFGLVAILMFNLVDTFFISLLGTQALAAISYTFPVTFGVNCITMGIGMGLSTNIGRLLGQGDAQDAARFSSHGLILAVTLVAMACAIGLSTIDPLFLLLGAEEELLPLIHQYMQIWYFTIPLLVIPMAGNSAIRATGDTKTPAKIMMLAGFINGVLDPLLIFGIGPFPELGIQGAAIASAFSWLGALIGSLYVLVKREKLLALPYLPRLLSDWKLILKIGTPAALSNAMNPISGAILMMMLSSHGTAAVATYGAAQRIESILILVLMSLTSALTPFIAQNIGANNPARSFAGLFLSVRFSVVFQLGIFIMMVPLSIPLAALFSQEKEVENLLWHYLLVVPFSYGFQGIVMMLIAGLNALHQPLKAFQWSFMRLFCFTLPGAWVGSLVYGIEGLFIGIALGNILGGIFGYFYALRLRKEYLSPHSCQA</sequence>
<feature type="transmembrane region" description="Helical" evidence="9">
    <location>
        <begin position="96"/>
        <end position="115"/>
    </location>
</feature>
<evidence type="ECO:0000256" key="4">
    <source>
        <dbReference type="ARBA" id="ARBA00022475"/>
    </source>
</evidence>